<evidence type="ECO:0000256" key="5">
    <source>
        <dbReference type="ARBA" id="ARBA00022857"/>
    </source>
</evidence>
<accession>I7ZH65</accession>
<evidence type="ECO:0000256" key="6">
    <source>
        <dbReference type="ARBA" id="ARBA00023002"/>
    </source>
</evidence>
<dbReference type="GO" id="GO:0004499">
    <property type="term" value="F:N,N-dimethylaniline monooxygenase activity"/>
    <property type="evidence" value="ECO:0007669"/>
    <property type="project" value="InterPro"/>
</dbReference>
<dbReference type="InterPro" id="IPR036188">
    <property type="entry name" value="FAD/NAD-bd_sf"/>
</dbReference>
<evidence type="ECO:0000256" key="3">
    <source>
        <dbReference type="ARBA" id="ARBA00022630"/>
    </source>
</evidence>
<dbReference type="Proteomes" id="UP000003704">
    <property type="component" value="Unassembled WGS sequence"/>
</dbReference>
<keyword evidence="4" id="KW-0274">FAD</keyword>
<sequence length="540" mass="60813">MFDTPPEAPSKTYDAVIVGAGISGLYQLYRLREQGLRVRLFEAGNSVGGTWYWNRYPGARVDSQSYIYQYWFSDELLQEWTWSERFPAQAEVERYLNHVADRFSLRDDIQFNTRIRSAHYDETRGRWTVTSESGESFDSQFVVMCVGGLSAPIVPPFRGHENFKGQIFHTGRWPKEGVDFAGKRVGVIGTGATGIQVIQTIAPTVGHLTVFQRTPNYAIPMRNPKYGAEDHSDFRQRYPALKARVQSTFAGFDYDFHGKPYREMAPEERNRVLEELWADGSLSMWIGGFSEVFTDAEVNEEISKFVRSKIRARINDPAVADKLVPTDHGFGTRRVPLETRYFEVYNRDNVELVDVKAERIEEITANGLRTSAREYPLDVLIFATGFDAGTGALTSIDVRGRGGKSLKESWSKQVHTTMGLQINGYPNLFTTMAPLAPAAAFCNVPTCLQQQVDWINDCIRYARAKGASTVEPTAEMETRWLTHHNEVANMTLVPKTPSWYTGANVDGKPPMLLSYIGGVGAYRQQCEEVKASGYAGFAIE</sequence>
<reference evidence="8 9" key="1">
    <citation type="journal article" date="2012" name="J. Bacteriol.">
        <title>Genome Sequence of n-Alkane-Degrading Hydrocarboniphaga effusa Strain AP103T (ATCC BAA-332T).</title>
        <authorList>
            <person name="Chang H.K."/>
            <person name="Zylstra G.J."/>
            <person name="Chae J.C."/>
        </authorList>
    </citation>
    <scope>NUCLEOTIDE SEQUENCE [LARGE SCALE GENOMIC DNA]</scope>
    <source>
        <strain evidence="8 9">AP103</strain>
    </source>
</reference>
<dbReference type="SUPFAM" id="SSF51905">
    <property type="entry name" value="FAD/NAD(P)-binding domain"/>
    <property type="match status" value="2"/>
</dbReference>
<comment type="similarity">
    <text evidence="2">Belongs to the FAD-binding monooxygenase family.</text>
</comment>
<evidence type="ECO:0000313" key="8">
    <source>
        <dbReference type="EMBL" id="EIT71067.1"/>
    </source>
</evidence>
<dbReference type="PANTHER" id="PTHR43098:SF3">
    <property type="entry name" value="L-ORNITHINE N(5)-MONOOXYGENASE-RELATED"/>
    <property type="match status" value="1"/>
</dbReference>
<dbReference type="InterPro" id="IPR020946">
    <property type="entry name" value="Flavin_mOase-like"/>
</dbReference>
<gene>
    <name evidence="8" type="ORF">WQQ_12040</name>
</gene>
<evidence type="ECO:0000256" key="4">
    <source>
        <dbReference type="ARBA" id="ARBA00022827"/>
    </source>
</evidence>
<evidence type="ECO:0000313" key="9">
    <source>
        <dbReference type="Proteomes" id="UP000003704"/>
    </source>
</evidence>
<protein>
    <submittedName>
        <fullName evidence="8">Steroid monooxygenase</fullName>
    </submittedName>
</protein>
<dbReference type="PRINTS" id="PR00370">
    <property type="entry name" value="FMOXYGENASE"/>
</dbReference>
<dbReference type="Gene3D" id="3.50.50.60">
    <property type="entry name" value="FAD/NAD(P)-binding domain"/>
    <property type="match status" value="2"/>
</dbReference>
<evidence type="ECO:0000256" key="1">
    <source>
        <dbReference type="ARBA" id="ARBA00001974"/>
    </source>
</evidence>
<evidence type="ECO:0000256" key="2">
    <source>
        <dbReference type="ARBA" id="ARBA00010139"/>
    </source>
</evidence>
<dbReference type="STRING" id="1172194.WQQ_12040"/>
<keyword evidence="7 8" id="KW-0503">Monooxygenase</keyword>
<keyword evidence="5" id="KW-0521">NADP</keyword>
<dbReference type="GO" id="GO:0050661">
    <property type="term" value="F:NADP binding"/>
    <property type="evidence" value="ECO:0007669"/>
    <property type="project" value="InterPro"/>
</dbReference>
<evidence type="ECO:0000256" key="7">
    <source>
        <dbReference type="ARBA" id="ARBA00023033"/>
    </source>
</evidence>
<dbReference type="RefSeq" id="WP_007184158.1">
    <property type="nucleotide sequence ID" value="NZ_AKGD01000001.1"/>
</dbReference>
<name>I7ZH65_9GAMM</name>
<comment type="cofactor">
    <cofactor evidence="1">
        <name>FAD</name>
        <dbReference type="ChEBI" id="CHEBI:57692"/>
    </cofactor>
</comment>
<dbReference type="Pfam" id="PF00743">
    <property type="entry name" value="FMO-like"/>
    <property type="match status" value="1"/>
</dbReference>
<proteinExistence type="inferred from homology"/>
<dbReference type="GO" id="GO:0050660">
    <property type="term" value="F:flavin adenine dinucleotide binding"/>
    <property type="evidence" value="ECO:0007669"/>
    <property type="project" value="InterPro"/>
</dbReference>
<keyword evidence="3" id="KW-0285">Flavoprotein</keyword>
<dbReference type="InterPro" id="IPR050775">
    <property type="entry name" value="FAD-binding_Monooxygenases"/>
</dbReference>
<keyword evidence="9" id="KW-1185">Reference proteome</keyword>
<dbReference type="InterPro" id="IPR000960">
    <property type="entry name" value="Flavin_mOase"/>
</dbReference>
<comment type="caution">
    <text evidence="8">The sequence shown here is derived from an EMBL/GenBank/DDBJ whole genome shotgun (WGS) entry which is preliminary data.</text>
</comment>
<keyword evidence="6" id="KW-0560">Oxidoreductase</keyword>
<organism evidence="8 9">
    <name type="scientific">Hydrocarboniphaga effusa AP103</name>
    <dbReference type="NCBI Taxonomy" id="1172194"/>
    <lineage>
        <taxon>Bacteria</taxon>
        <taxon>Pseudomonadati</taxon>
        <taxon>Pseudomonadota</taxon>
        <taxon>Gammaproteobacteria</taxon>
        <taxon>Nevskiales</taxon>
        <taxon>Nevskiaceae</taxon>
        <taxon>Hydrocarboniphaga</taxon>
    </lineage>
</organism>
<dbReference type="AlphaFoldDB" id="I7ZH65"/>
<dbReference type="EMBL" id="AKGD01000001">
    <property type="protein sequence ID" value="EIT71067.1"/>
    <property type="molecule type" value="Genomic_DNA"/>
</dbReference>
<dbReference type="OrthoDB" id="9806180at2"/>
<dbReference type="PATRIC" id="fig|1172194.4.peg.1156"/>
<dbReference type="PANTHER" id="PTHR43098">
    <property type="entry name" value="L-ORNITHINE N(5)-MONOOXYGENASE-RELATED"/>
    <property type="match status" value="1"/>
</dbReference>